<protein>
    <recommendedName>
        <fullName evidence="5">Type II secretion system protein GspG C-terminal domain-containing protein</fullName>
    </recommendedName>
</protein>
<dbReference type="GO" id="GO:0015628">
    <property type="term" value="P:protein secretion by the type II secretion system"/>
    <property type="evidence" value="ECO:0007669"/>
    <property type="project" value="InterPro"/>
</dbReference>
<dbReference type="GO" id="GO:0015627">
    <property type="term" value="C:type II protein secretion system complex"/>
    <property type="evidence" value="ECO:0007669"/>
    <property type="project" value="InterPro"/>
</dbReference>
<dbReference type="InterPro" id="IPR000983">
    <property type="entry name" value="Bac_GSPG_pilin"/>
</dbReference>
<dbReference type="NCBIfam" id="TIGR02532">
    <property type="entry name" value="IV_pilin_GFxxxE"/>
    <property type="match status" value="1"/>
</dbReference>
<gene>
    <name evidence="3" type="ORF">A3J64_01810</name>
</gene>
<accession>A0A1G2FFN7</accession>
<name>A0A1G2FFN7_9BACT</name>
<feature type="transmembrane region" description="Helical" evidence="2">
    <location>
        <begin position="6"/>
        <end position="27"/>
    </location>
</feature>
<dbReference type="STRING" id="1801997.A3J64_01810"/>
<evidence type="ECO:0000313" key="3">
    <source>
        <dbReference type="EMBL" id="OGZ36361.1"/>
    </source>
</evidence>
<evidence type="ECO:0000256" key="2">
    <source>
        <dbReference type="SAM" id="Phobius"/>
    </source>
</evidence>
<evidence type="ECO:0008006" key="5">
    <source>
        <dbReference type="Google" id="ProtNLM"/>
    </source>
</evidence>
<sequence>MTKKAFTLIELLVVIAIIGLIAAIVLISVKNIKQKSRDARRVSDIKSIQEGLSLYNIDARIFPVYDGYLTGSDNMSQALVSADSMQAVPIDPLNAAVDGVIYKYYYQSVNGSVYLLKYYLETNSINGRSKGLNTASP</sequence>
<dbReference type="EMBL" id="MHNB01000027">
    <property type="protein sequence ID" value="OGZ36361.1"/>
    <property type="molecule type" value="Genomic_DNA"/>
</dbReference>
<proteinExistence type="predicted"/>
<dbReference type="SUPFAM" id="SSF54523">
    <property type="entry name" value="Pili subunits"/>
    <property type="match status" value="1"/>
</dbReference>
<dbReference type="Pfam" id="PF07963">
    <property type="entry name" value="N_methyl"/>
    <property type="match status" value="1"/>
</dbReference>
<dbReference type="Gene3D" id="3.30.700.10">
    <property type="entry name" value="Glycoprotein, Type 4 Pilin"/>
    <property type="match status" value="1"/>
</dbReference>
<dbReference type="Proteomes" id="UP000177061">
    <property type="component" value="Unassembled WGS sequence"/>
</dbReference>
<evidence type="ECO:0000313" key="4">
    <source>
        <dbReference type="Proteomes" id="UP000177061"/>
    </source>
</evidence>
<dbReference type="AlphaFoldDB" id="A0A1G2FFN7"/>
<organism evidence="3 4">
    <name type="scientific">Candidatus Portnoybacteria bacterium RIFCSPHIGHO2_12_FULL_38_9</name>
    <dbReference type="NCBI Taxonomy" id="1801997"/>
    <lineage>
        <taxon>Bacteria</taxon>
        <taxon>Candidatus Portnoyibacteriota</taxon>
    </lineage>
</organism>
<evidence type="ECO:0000256" key="1">
    <source>
        <dbReference type="ARBA" id="ARBA00022481"/>
    </source>
</evidence>
<reference evidence="3 4" key="1">
    <citation type="journal article" date="2016" name="Nat. Commun.">
        <title>Thousands of microbial genomes shed light on interconnected biogeochemical processes in an aquifer system.</title>
        <authorList>
            <person name="Anantharaman K."/>
            <person name="Brown C.T."/>
            <person name="Hug L.A."/>
            <person name="Sharon I."/>
            <person name="Castelle C.J."/>
            <person name="Probst A.J."/>
            <person name="Thomas B.C."/>
            <person name="Singh A."/>
            <person name="Wilkins M.J."/>
            <person name="Karaoz U."/>
            <person name="Brodie E.L."/>
            <person name="Williams K.H."/>
            <person name="Hubbard S.S."/>
            <person name="Banfield J.F."/>
        </authorList>
    </citation>
    <scope>NUCLEOTIDE SEQUENCE [LARGE SCALE GENOMIC DNA]</scope>
</reference>
<comment type="caution">
    <text evidence="3">The sequence shown here is derived from an EMBL/GenBank/DDBJ whole genome shotgun (WGS) entry which is preliminary data.</text>
</comment>
<dbReference type="PANTHER" id="PTHR30093">
    <property type="entry name" value="GENERAL SECRETION PATHWAY PROTEIN G"/>
    <property type="match status" value="1"/>
</dbReference>
<keyword evidence="1" id="KW-0488">Methylation</keyword>
<keyword evidence="2" id="KW-0812">Transmembrane</keyword>
<dbReference type="InterPro" id="IPR045584">
    <property type="entry name" value="Pilin-like"/>
</dbReference>
<keyword evidence="2" id="KW-1133">Transmembrane helix</keyword>
<dbReference type="PRINTS" id="PR00813">
    <property type="entry name" value="BCTERIALGSPG"/>
</dbReference>
<keyword evidence="2" id="KW-0472">Membrane</keyword>
<dbReference type="InterPro" id="IPR012902">
    <property type="entry name" value="N_methyl_site"/>
</dbReference>